<proteinExistence type="predicted"/>
<reference evidence="1 2" key="1">
    <citation type="submission" date="2024-09" db="EMBL/GenBank/DDBJ databases">
        <title>Rethinking Asexuality: The Enigmatic Case of Functional Sexual Genes in Lepraria (Stereocaulaceae).</title>
        <authorList>
            <person name="Doellman M."/>
            <person name="Sun Y."/>
            <person name="Barcenas-Pena A."/>
            <person name="Lumbsch H.T."/>
            <person name="Grewe F."/>
        </authorList>
    </citation>
    <scope>NUCLEOTIDE SEQUENCE [LARGE SCALE GENOMIC DNA]</scope>
    <source>
        <strain evidence="1 2">Grewe 0041</strain>
    </source>
</reference>
<protein>
    <submittedName>
        <fullName evidence="1">Uncharacterized protein</fullName>
    </submittedName>
</protein>
<gene>
    <name evidence="1" type="ORF">ABVK25_003775</name>
</gene>
<comment type="caution">
    <text evidence="1">The sequence shown here is derived from an EMBL/GenBank/DDBJ whole genome shotgun (WGS) entry which is preliminary data.</text>
</comment>
<evidence type="ECO:0000313" key="2">
    <source>
        <dbReference type="Proteomes" id="UP001590951"/>
    </source>
</evidence>
<dbReference type="Proteomes" id="UP001590951">
    <property type="component" value="Unassembled WGS sequence"/>
</dbReference>
<evidence type="ECO:0000313" key="1">
    <source>
        <dbReference type="EMBL" id="KAL2056132.1"/>
    </source>
</evidence>
<organism evidence="1 2">
    <name type="scientific">Lepraria finkii</name>
    <dbReference type="NCBI Taxonomy" id="1340010"/>
    <lineage>
        <taxon>Eukaryota</taxon>
        <taxon>Fungi</taxon>
        <taxon>Dikarya</taxon>
        <taxon>Ascomycota</taxon>
        <taxon>Pezizomycotina</taxon>
        <taxon>Lecanoromycetes</taxon>
        <taxon>OSLEUM clade</taxon>
        <taxon>Lecanoromycetidae</taxon>
        <taxon>Lecanorales</taxon>
        <taxon>Lecanorineae</taxon>
        <taxon>Stereocaulaceae</taxon>
        <taxon>Lepraria</taxon>
    </lineage>
</organism>
<name>A0ABR4BFC0_9LECA</name>
<sequence>MIEGGMIKATRNSESGKNASTYWENSQITQLPYDGSQLLKVLEDIVESGALFVPTNNVPFSDITSEVAGQILSVLEQFTSQGVEIWLRFAHRR</sequence>
<dbReference type="EMBL" id="JBHFEH010000009">
    <property type="protein sequence ID" value="KAL2056132.1"/>
    <property type="molecule type" value="Genomic_DNA"/>
</dbReference>
<keyword evidence="2" id="KW-1185">Reference proteome</keyword>
<accession>A0ABR4BFC0</accession>